<dbReference type="Proteomes" id="UP001458880">
    <property type="component" value="Unassembled WGS sequence"/>
</dbReference>
<feature type="domain" description="VWFC" evidence="2">
    <location>
        <begin position="80"/>
        <end position="141"/>
    </location>
</feature>
<evidence type="ECO:0000313" key="4">
    <source>
        <dbReference type="Proteomes" id="UP001458880"/>
    </source>
</evidence>
<feature type="chain" id="PRO_5043743838" description="VWFC domain-containing protein" evidence="1">
    <location>
        <begin position="22"/>
        <end position="148"/>
    </location>
</feature>
<keyword evidence="4" id="KW-1185">Reference proteome</keyword>
<evidence type="ECO:0000259" key="2">
    <source>
        <dbReference type="SMART" id="SM00214"/>
    </source>
</evidence>
<accession>A0AAW1JUW8</accession>
<evidence type="ECO:0000256" key="1">
    <source>
        <dbReference type="SAM" id="SignalP"/>
    </source>
</evidence>
<dbReference type="SMART" id="SM00214">
    <property type="entry name" value="VWC"/>
    <property type="match status" value="1"/>
</dbReference>
<organism evidence="3 4">
    <name type="scientific">Popillia japonica</name>
    <name type="common">Japanese beetle</name>
    <dbReference type="NCBI Taxonomy" id="7064"/>
    <lineage>
        <taxon>Eukaryota</taxon>
        <taxon>Metazoa</taxon>
        <taxon>Ecdysozoa</taxon>
        <taxon>Arthropoda</taxon>
        <taxon>Hexapoda</taxon>
        <taxon>Insecta</taxon>
        <taxon>Pterygota</taxon>
        <taxon>Neoptera</taxon>
        <taxon>Endopterygota</taxon>
        <taxon>Coleoptera</taxon>
        <taxon>Polyphaga</taxon>
        <taxon>Scarabaeiformia</taxon>
        <taxon>Scarabaeidae</taxon>
        <taxon>Rutelinae</taxon>
        <taxon>Popillia</taxon>
    </lineage>
</organism>
<feature type="signal peptide" evidence="1">
    <location>
        <begin position="1"/>
        <end position="21"/>
    </location>
</feature>
<dbReference type="AlphaFoldDB" id="A0AAW1JUW8"/>
<dbReference type="InterPro" id="IPR001007">
    <property type="entry name" value="VWF_dom"/>
</dbReference>
<keyword evidence="1" id="KW-0732">Signal</keyword>
<gene>
    <name evidence="3" type="ORF">QE152_g27283</name>
</gene>
<proteinExistence type="predicted"/>
<dbReference type="EMBL" id="JASPKY010000332">
    <property type="protein sequence ID" value="KAK9708323.1"/>
    <property type="molecule type" value="Genomic_DNA"/>
</dbReference>
<evidence type="ECO:0000313" key="3">
    <source>
        <dbReference type="EMBL" id="KAK9708323.1"/>
    </source>
</evidence>
<reference evidence="3 4" key="1">
    <citation type="journal article" date="2024" name="BMC Genomics">
        <title>De novo assembly and annotation of Popillia japonica's genome with initial clues to its potential as an invasive pest.</title>
        <authorList>
            <person name="Cucini C."/>
            <person name="Boschi S."/>
            <person name="Funari R."/>
            <person name="Cardaioli E."/>
            <person name="Iannotti N."/>
            <person name="Marturano G."/>
            <person name="Paoli F."/>
            <person name="Bruttini M."/>
            <person name="Carapelli A."/>
            <person name="Frati F."/>
            <person name="Nardi F."/>
        </authorList>
    </citation>
    <scope>NUCLEOTIDE SEQUENCE [LARGE SCALE GENOMIC DNA]</scope>
    <source>
        <strain evidence="3">DMR45628</strain>
    </source>
</reference>
<name>A0AAW1JUW8_POPJA</name>
<sequence length="148" mass="17004">MYLSQCYSIIVVICLTYIVEATQCDTSEGPENEFYEALGCREEQSCPLKYNCSMIKKTAEDDCYFRGKIYKSAQTAEDDCYFRGKIYKSAHRIPDAIESCRVHCRCDNGRTDCPAIDCPLRLTPGCFFVYKDNECCPEIVCRKLLVIF</sequence>
<comment type="caution">
    <text evidence="3">The sequence shown here is derived from an EMBL/GenBank/DDBJ whole genome shotgun (WGS) entry which is preliminary data.</text>
</comment>
<dbReference type="SUPFAM" id="SSF57603">
    <property type="entry name" value="FnI-like domain"/>
    <property type="match status" value="1"/>
</dbReference>
<protein>
    <recommendedName>
        <fullName evidence="2">VWFC domain-containing protein</fullName>
    </recommendedName>
</protein>